<evidence type="ECO:0000256" key="1">
    <source>
        <dbReference type="SAM" id="MobiDB-lite"/>
    </source>
</evidence>
<dbReference type="AlphaFoldDB" id="A0A1H3L0U4"/>
<evidence type="ECO:0000313" key="3">
    <source>
        <dbReference type="EMBL" id="SDY58033.1"/>
    </source>
</evidence>
<dbReference type="RefSeq" id="WP_074921461.1">
    <property type="nucleotide sequence ID" value="NZ_CP141274.1"/>
</dbReference>
<organism evidence="3 4">
    <name type="scientific">Delftia lacustris</name>
    <dbReference type="NCBI Taxonomy" id="558537"/>
    <lineage>
        <taxon>Bacteria</taxon>
        <taxon>Pseudomonadati</taxon>
        <taxon>Pseudomonadota</taxon>
        <taxon>Betaproteobacteria</taxon>
        <taxon>Burkholderiales</taxon>
        <taxon>Comamonadaceae</taxon>
        <taxon>Delftia</taxon>
    </lineage>
</organism>
<dbReference type="InterPro" id="IPR038213">
    <property type="entry name" value="IFI6/IFI27-like_sf"/>
</dbReference>
<dbReference type="GeneID" id="94690470"/>
<protein>
    <submittedName>
        <fullName evidence="3">Seed maturation protein</fullName>
    </submittedName>
</protein>
<dbReference type="Proteomes" id="UP000183417">
    <property type="component" value="Unassembled WGS sequence"/>
</dbReference>
<evidence type="ECO:0000259" key="2">
    <source>
        <dbReference type="Pfam" id="PF04927"/>
    </source>
</evidence>
<feature type="compositionally biased region" description="Low complexity" evidence="1">
    <location>
        <begin position="33"/>
        <end position="45"/>
    </location>
</feature>
<feature type="compositionally biased region" description="Polar residues" evidence="1">
    <location>
        <begin position="46"/>
        <end position="55"/>
    </location>
</feature>
<dbReference type="Gene3D" id="6.10.110.10">
    <property type="match status" value="1"/>
</dbReference>
<dbReference type="InterPro" id="IPR007011">
    <property type="entry name" value="LEA_SMP_dom"/>
</dbReference>
<reference evidence="3 4" key="1">
    <citation type="submission" date="2016-10" db="EMBL/GenBank/DDBJ databases">
        <authorList>
            <person name="de Groot N.N."/>
        </authorList>
    </citation>
    <scope>NUCLEOTIDE SEQUENCE [LARGE SCALE GENOMIC DNA]</scope>
    <source>
        <strain evidence="3 4">LMG 24775</strain>
    </source>
</reference>
<dbReference type="EMBL" id="FNPE01000006">
    <property type="protein sequence ID" value="SDY58033.1"/>
    <property type="molecule type" value="Genomic_DNA"/>
</dbReference>
<gene>
    <name evidence="3" type="ORF">SAMN05421547_1064</name>
</gene>
<feature type="region of interest" description="Disordered" evidence="1">
    <location>
        <begin position="1"/>
        <end position="55"/>
    </location>
</feature>
<feature type="domain" description="SMP" evidence="2">
    <location>
        <begin position="6"/>
        <end position="48"/>
    </location>
</feature>
<feature type="compositionally biased region" description="Low complexity" evidence="1">
    <location>
        <begin position="1"/>
        <end position="13"/>
    </location>
</feature>
<name>A0A1H3L0U4_9BURK</name>
<sequence length="55" mass="5285">MSKSSAKSTPMSSQAAARIQSSTAKANGGQVPAGSFAARAQSAAATNQSGAKGSK</sequence>
<evidence type="ECO:0000313" key="4">
    <source>
        <dbReference type="Proteomes" id="UP000183417"/>
    </source>
</evidence>
<dbReference type="Pfam" id="PF04927">
    <property type="entry name" value="SMP"/>
    <property type="match status" value="1"/>
</dbReference>
<accession>A0A1H3L0U4</accession>
<proteinExistence type="predicted"/>